<reference evidence="1 2" key="1">
    <citation type="journal article" date="2022" name="New Phytol.">
        <title>Ecological generalism drives hyperdiversity of secondary metabolite gene clusters in xylarialean endophytes.</title>
        <authorList>
            <person name="Franco M.E.E."/>
            <person name="Wisecaver J.H."/>
            <person name="Arnold A.E."/>
            <person name="Ju Y.M."/>
            <person name="Slot J.C."/>
            <person name="Ahrendt S."/>
            <person name="Moore L.P."/>
            <person name="Eastman K.E."/>
            <person name="Scott K."/>
            <person name="Konkel Z."/>
            <person name="Mondo S.J."/>
            <person name="Kuo A."/>
            <person name="Hayes R.D."/>
            <person name="Haridas S."/>
            <person name="Andreopoulos B."/>
            <person name="Riley R."/>
            <person name="LaButti K."/>
            <person name="Pangilinan J."/>
            <person name="Lipzen A."/>
            <person name="Amirebrahimi M."/>
            <person name="Yan J."/>
            <person name="Adam C."/>
            <person name="Keymanesh K."/>
            <person name="Ng V."/>
            <person name="Louie K."/>
            <person name="Northen T."/>
            <person name="Drula E."/>
            <person name="Henrissat B."/>
            <person name="Hsieh H.M."/>
            <person name="Youens-Clark K."/>
            <person name="Lutzoni F."/>
            <person name="Miadlikowska J."/>
            <person name="Eastwood D.C."/>
            <person name="Hamelin R.C."/>
            <person name="Grigoriev I.V."/>
            <person name="U'Ren J.M."/>
        </authorList>
    </citation>
    <scope>NUCLEOTIDE SEQUENCE [LARGE SCALE GENOMIC DNA]</scope>
    <source>
        <strain evidence="1 2">CBS 119005</strain>
    </source>
</reference>
<proteinExistence type="predicted"/>
<sequence>MEPRGLKKLAPAPAPTNGGGNPIPTSLPTPGPRKNLTRNACSPCKVKKAKCDGNRPACGRCNKSGDACLYEVNRRDILKLQLLSDNDIARLQNFELVFGALQSGTNQQGAELLAQIRLGESVDTLASTLSPSAATPSTPASSLQPMVSISSSSVIPSDNSSNSSTEVVPQGFLDLLFDRDDWPQPTESTAAHSIQTPQEEMHGFASDPVAAANVSILLGSDRPSPIPQKTFDLPISVDPIASHPEDGFSDGFDQPLLSTANQGNHYPGGTDSLDP</sequence>
<name>A0ACB9Z940_9PEZI</name>
<accession>A0ACB9Z940</accession>
<keyword evidence="2" id="KW-1185">Reference proteome</keyword>
<dbReference type="Proteomes" id="UP001497700">
    <property type="component" value="Unassembled WGS sequence"/>
</dbReference>
<gene>
    <name evidence="1" type="ORF">F4820DRAFT_150842</name>
</gene>
<evidence type="ECO:0000313" key="1">
    <source>
        <dbReference type="EMBL" id="KAI4868148.1"/>
    </source>
</evidence>
<evidence type="ECO:0000313" key="2">
    <source>
        <dbReference type="Proteomes" id="UP001497700"/>
    </source>
</evidence>
<dbReference type="EMBL" id="MU393440">
    <property type="protein sequence ID" value="KAI4868148.1"/>
    <property type="molecule type" value="Genomic_DNA"/>
</dbReference>
<comment type="caution">
    <text evidence="1">The sequence shown here is derived from an EMBL/GenBank/DDBJ whole genome shotgun (WGS) entry which is preliminary data.</text>
</comment>
<organism evidence="1 2">
    <name type="scientific">Hypoxylon rubiginosum</name>
    <dbReference type="NCBI Taxonomy" id="110542"/>
    <lineage>
        <taxon>Eukaryota</taxon>
        <taxon>Fungi</taxon>
        <taxon>Dikarya</taxon>
        <taxon>Ascomycota</taxon>
        <taxon>Pezizomycotina</taxon>
        <taxon>Sordariomycetes</taxon>
        <taxon>Xylariomycetidae</taxon>
        <taxon>Xylariales</taxon>
        <taxon>Hypoxylaceae</taxon>
        <taxon>Hypoxylon</taxon>
    </lineage>
</organism>
<protein>
    <submittedName>
        <fullName evidence="1">Uncharacterized protein</fullName>
    </submittedName>
</protein>